<feature type="region of interest" description="Disordered" evidence="6">
    <location>
        <begin position="185"/>
        <end position="206"/>
    </location>
</feature>
<evidence type="ECO:0000256" key="3">
    <source>
        <dbReference type="ARBA" id="ARBA00023015"/>
    </source>
</evidence>
<gene>
    <name evidence="8" type="ORF">KUF71_016315</name>
</gene>
<name>A0AAE1HV62_9NEOP</name>
<evidence type="ECO:0000256" key="2">
    <source>
        <dbReference type="ARBA" id="ARBA00016807"/>
    </source>
</evidence>
<evidence type="ECO:0000313" key="8">
    <source>
        <dbReference type="EMBL" id="KAK3928030.1"/>
    </source>
</evidence>
<organism evidence="8 9">
    <name type="scientific">Frankliniella fusca</name>
    <dbReference type="NCBI Taxonomy" id="407009"/>
    <lineage>
        <taxon>Eukaryota</taxon>
        <taxon>Metazoa</taxon>
        <taxon>Ecdysozoa</taxon>
        <taxon>Arthropoda</taxon>
        <taxon>Hexapoda</taxon>
        <taxon>Insecta</taxon>
        <taxon>Pterygota</taxon>
        <taxon>Neoptera</taxon>
        <taxon>Paraneoptera</taxon>
        <taxon>Thysanoptera</taxon>
        <taxon>Terebrantia</taxon>
        <taxon>Thripoidea</taxon>
        <taxon>Thripidae</taxon>
        <taxon>Frankliniella</taxon>
    </lineage>
</organism>
<dbReference type="EMBL" id="JAHWGI010001304">
    <property type="protein sequence ID" value="KAK3928030.1"/>
    <property type="molecule type" value="Genomic_DNA"/>
</dbReference>
<comment type="subunit">
    <text evidence="1">Self-associates forming complexes of several hundred monomers.</text>
</comment>
<dbReference type="Pfam" id="PF13873">
    <property type="entry name" value="Myb_DNA-bind_5"/>
    <property type="match status" value="1"/>
</dbReference>
<feature type="compositionally biased region" description="Polar residues" evidence="6">
    <location>
        <begin position="185"/>
        <end position="203"/>
    </location>
</feature>
<evidence type="ECO:0000256" key="6">
    <source>
        <dbReference type="SAM" id="MobiDB-lite"/>
    </source>
</evidence>
<reference evidence="8" key="2">
    <citation type="journal article" date="2023" name="BMC Genomics">
        <title>Pest status, molecular evolution, and epigenetic factors derived from the genome assembly of Frankliniella fusca, a thysanopteran phytovirus vector.</title>
        <authorList>
            <person name="Catto M.A."/>
            <person name="Labadie P.E."/>
            <person name="Jacobson A.L."/>
            <person name="Kennedy G.G."/>
            <person name="Srinivasan R."/>
            <person name="Hunt B.G."/>
        </authorList>
    </citation>
    <scope>NUCLEOTIDE SEQUENCE</scope>
    <source>
        <strain evidence="8">PL_HMW_Pooled</strain>
    </source>
</reference>
<keyword evidence="9" id="KW-1185">Reference proteome</keyword>
<feature type="domain" description="Myb/SANT-like DNA-binding" evidence="7">
    <location>
        <begin position="16"/>
        <end position="88"/>
    </location>
</feature>
<comment type="caution">
    <text evidence="8">The sequence shown here is derived from an EMBL/GenBank/DDBJ whole genome shotgun (WGS) entry which is preliminary data.</text>
</comment>
<evidence type="ECO:0000256" key="1">
    <source>
        <dbReference type="ARBA" id="ARBA00011764"/>
    </source>
</evidence>
<protein>
    <recommendedName>
        <fullName evidence="2">Regulatory protein zeste</fullName>
    </recommendedName>
</protein>
<evidence type="ECO:0000313" key="9">
    <source>
        <dbReference type="Proteomes" id="UP001219518"/>
    </source>
</evidence>
<accession>A0AAE1HV62</accession>
<proteinExistence type="predicted"/>
<sequence>MSKGEDDWVQPAERGTPSQKAFLLEFLEQRPLLAQKEYGSAAGRKEAEAEWSGLARSLNQLLGGAQKTVVQWIKYWDDQRTAVKKRAARISPIARGIAPGHSIRRSVGTPSPRPVHNNRWGRVYQEVENIPPRPVHNNRWGRVYHVGNTPPQPLSCSNINVPELCIFMLYVGLRAVRTSQTTASVSGHQISASASTPMPQKSTPTDEEWEAVPDHLLTPMPQQSAANDEDWETVPDHLLTPMPQQSAANDEEWETVPDHLLTPMPQQTAATVELKRRPLVDVPSNVKRFIPMNKSLGNNVTKKTVTPTPQPSTANCEVLETVPDHLLTSTASAPQLERRPLVNVPSNLKTIFPTNNSLGYNITKKPVGAETGAHSKISYLVIPRKEASAPARPLNGVNSAFTSSTTSKQASAPAVPVSVVAGLNSATSSTCTVWASAPVIPVSVVKGLNSATASTSAVLASAPAVPVSVVKGLNSATASTSAVLASAPAVPVSVVKGLNSATASTSTVLASAHAVPVSVVKGLNSASASTSTVLESAPAVPVSVVKGLNSATSSTSTVRASASAIPGSVVTGLNSAASSTSTDRAQASAIALAPKSAKTVSRSGRRLAPRLRYSP</sequence>
<comment type="function">
    <text evidence="5">Involved in transvection phenomena (= synapsis-dependent gene expression), where the synaptic pairing of chromosomes carrying genes with which zeste interacts influences the expression of these genes. Zeste binds to DNA and stimulates transcription from a nearby promoter.</text>
</comment>
<dbReference type="AlphaFoldDB" id="A0AAE1HV62"/>
<dbReference type="Proteomes" id="UP001219518">
    <property type="component" value="Unassembled WGS sequence"/>
</dbReference>
<evidence type="ECO:0000256" key="4">
    <source>
        <dbReference type="ARBA" id="ARBA00023163"/>
    </source>
</evidence>
<evidence type="ECO:0000259" key="7">
    <source>
        <dbReference type="Pfam" id="PF13873"/>
    </source>
</evidence>
<reference evidence="8" key="1">
    <citation type="submission" date="2021-07" db="EMBL/GenBank/DDBJ databases">
        <authorList>
            <person name="Catto M.A."/>
            <person name="Jacobson A."/>
            <person name="Kennedy G."/>
            <person name="Labadie P."/>
            <person name="Hunt B.G."/>
            <person name="Srinivasan R."/>
        </authorList>
    </citation>
    <scope>NUCLEOTIDE SEQUENCE</scope>
    <source>
        <strain evidence="8">PL_HMW_Pooled</strain>
        <tissue evidence="8">Head</tissue>
    </source>
</reference>
<keyword evidence="4" id="KW-0804">Transcription</keyword>
<evidence type="ECO:0000256" key="5">
    <source>
        <dbReference type="ARBA" id="ARBA00025466"/>
    </source>
</evidence>
<keyword evidence="3" id="KW-0805">Transcription regulation</keyword>
<dbReference type="InterPro" id="IPR028002">
    <property type="entry name" value="Myb_DNA-bind_5"/>
</dbReference>